<accession>A0A4R2RKN7</accession>
<feature type="site" description="Important for substrate specificity" evidence="4">
    <location>
        <position position="166"/>
    </location>
</feature>
<proteinExistence type="inferred from homology"/>
<dbReference type="UniPathway" id="UPA00606"/>
<feature type="binding site" evidence="4">
    <location>
        <position position="185"/>
    </location>
    <ligand>
        <name>phosphate</name>
        <dbReference type="ChEBI" id="CHEBI:43474"/>
    </ligand>
</feature>
<dbReference type="GO" id="GO:0006166">
    <property type="term" value="P:purine ribonucleoside salvage"/>
    <property type="evidence" value="ECO:0007669"/>
    <property type="project" value="UniProtKB-UniRule"/>
</dbReference>
<dbReference type="CDD" id="cd09010">
    <property type="entry name" value="MTAP_SsMTAPII_like_MTIP"/>
    <property type="match status" value="1"/>
</dbReference>
<keyword evidence="7" id="KW-1185">Reference proteome</keyword>
<dbReference type="GO" id="GO:0005829">
    <property type="term" value="C:cytosol"/>
    <property type="evidence" value="ECO:0007669"/>
    <property type="project" value="TreeGrafter"/>
</dbReference>
<dbReference type="PANTHER" id="PTHR42679:SF2">
    <property type="entry name" value="S-METHYL-5'-THIOADENOSINE PHOSPHORYLASE"/>
    <property type="match status" value="1"/>
</dbReference>
<comment type="catalytic activity">
    <reaction evidence="4">
        <text>a purine D-ribonucleoside + phosphate = a purine nucleobase + alpha-D-ribose 1-phosphate</text>
        <dbReference type="Rhea" id="RHEA:19805"/>
        <dbReference type="ChEBI" id="CHEBI:26386"/>
        <dbReference type="ChEBI" id="CHEBI:43474"/>
        <dbReference type="ChEBI" id="CHEBI:57720"/>
        <dbReference type="ChEBI" id="CHEBI:142355"/>
        <dbReference type="EC" id="2.4.2.1"/>
    </reaction>
</comment>
<dbReference type="NCBIfam" id="TIGR01694">
    <property type="entry name" value="MTAP"/>
    <property type="match status" value="1"/>
</dbReference>
<dbReference type="RefSeq" id="WP_131919512.1">
    <property type="nucleotide sequence ID" value="NZ_JAOQNU010000015.1"/>
</dbReference>
<evidence type="ECO:0000256" key="3">
    <source>
        <dbReference type="ARBA" id="ARBA00022726"/>
    </source>
</evidence>
<reference evidence="6 7" key="1">
    <citation type="submission" date="2019-03" db="EMBL/GenBank/DDBJ databases">
        <title>Genomic Encyclopedia of Type Strains, Phase IV (KMG-IV): sequencing the most valuable type-strain genomes for metagenomic binning, comparative biology and taxonomic classification.</title>
        <authorList>
            <person name="Goeker M."/>
        </authorList>
    </citation>
    <scope>NUCLEOTIDE SEQUENCE [LARGE SCALE GENOMIC DNA]</scope>
    <source>
        <strain evidence="6 7">DSM 11170</strain>
    </source>
</reference>
<comment type="miscellaneous">
    <text evidence="4">Although this enzyme belongs to the family of MTA phosphorylases based on sequence homology, it has been shown that conserved amino acid substitutions in the substrate binding pocket convert the substrate specificity of this enzyme from 6-aminopurines to 6-oxopurines.</text>
</comment>
<sequence>MAVDIAIIGGTGVYDPAMLDDVQVREIKTPYGVVSLQVGRYRGQEIAFLARHGAGHSVPPHLVNYRGNIWALKKLGVSQIIATTAVGSLNEKMRPNELVVPDQFLDFTKGRPSTFFEGGDSGVIHTDFTNPYCHRLCKLLMTAAYGLNVPTHEGGVYVCTEGPRFETPAEIRMFRQLGGDLVGMTSIPEAVLAREAEMCYATLSIVTNYAAGISPNNLTHMEVVDAMADNIEKLRRVLFRAIELIEAQVDCECQHALAEFGGFKL</sequence>
<dbReference type="InterPro" id="IPR000845">
    <property type="entry name" value="Nucleoside_phosphorylase_d"/>
</dbReference>
<feature type="binding site" evidence="4">
    <location>
        <begin position="51"/>
        <end position="52"/>
    </location>
    <ligand>
        <name>phosphate</name>
        <dbReference type="ChEBI" id="CHEBI:43474"/>
    </ligand>
</feature>
<dbReference type="GO" id="GO:0019509">
    <property type="term" value="P:L-methionine salvage from methylthioadenosine"/>
    <property type="evidence" value="ECO:0007669"/>
    <property type="project" value="TreeGrafter"/>
</dbReference>
<gene>
    <name evidence="6" type="ORF">EDD73_11617</name>
</gene>
<dbReference type="EC" id="2.4.2.1" evidence="4"/>
<dbReference type="AlphaFoldDB" id="A0A4R2RKN7"/>
<name>A0A4R2RKN7_9FIRM</name>
<comment type="similarity">
    <text evidence="4">Belongs to the PNP/MTAP phosphorylase family. MTAP subfamily.</text>
</comment>
<dbReference type="SUPFAM" id="SSF53167">
    <property type="entry name" value="Purine and uridine phosphorylases"/>
    <property type="match status" value="1"/>
</dbReference>
<comment type="subunit">
    <text evidence="4">Homohexamer. Dimer of a homotrimer.</text>
</comment>
<dbReference type="EMBL" id="SLXT01000016">
    <property type="protein sequence ID" value="TCP63673.1"/>
    <property type="molecule type" value="Genomic_DNA"/>
</dbReference>
<dbReference type="FunFam" id="3.40.50.1580:FF:000012">
    <property type="entry name" value="Probable 6-oxopurine nucleoside phosphorylase"/>
    <property type="match status" value="1"/>
</dbReference>
<evidence type="ECO:0000313" key="6">
    <source>
        <dbReference type="EMBL" id="TCP63673.1"/>
    </source>
</evidence>
<organism evidence="6 7">
    <name type="scientific">Heliophilum fasciatum</name>
    <dbReference type="NCBI Taxonomy" id="35700"/>
    <lineage>
        <taxon>Bacteria</taxon>
        <taxon>Bacillati</taxon>
        <taxon>Bacillota</taxon>
        <taxon>Clostridia</taxon>
        <taxon>Eubacteriales</taxon>
        <taxon>Heliobacteriaceae</taxon>
        <taxon>Heliophilum</taxon>
    </lineage>
</organism>
<keyword evidence="2 4" id="KW-0808">Transferase</keyword>
<evidence type="ECO:0000313" key="7">
    <source>
        <dbReference type="Proteomes" id="UP000294813"/>
    </source>
</evidence>
<evidence type="ECO:0000256" key="2">
    <source>
        <dbReference type="ARBA" id="ARBA00022679"/>
    </source>
</evidence>
<evidence type="ECO:0000259" key="5">
    <source>
        <dbReference type="Pfam" id="PF01048"/>
    </source>
</evidence>
<comment type="pathway">
    <text evidence="4">Purine metabolism; purine nucleoside salvage.</text>
</comment>
<feature type="domain" description="Nucleoside phosphorylase" evidence="5">
    <location>
        <begin position="4"/>
        <end position="242"/>
    </location>
</feature>
<feature type="binding site" evidence="4">
    <location>
        <position position="11"/>
    </location>
    <ligand>
        <name>phosphate</name>
        <dbReference type="ChEBI" id="CHEBI:43474"/>
    </ligand>
</feature>
<feature type="site" description="Important for substrate specificity" evidence="4">
    <location>
        <position position="220"/>
    </location>
</feature>
<dbReference type="HAMAP" id="MF_01963">
    <property type="entry name" value="MTAP"/>
    <property type="match status" value="1"/>
</dbReference>
<feature type="binding site" evidence="4">
    <location>
        <position position="184"/>
    </location>
    <ligand>
        <name>substrate</name>
    </ligand>
</feature>
<keyword evidence="1 4" id="KW-0328">Glycosyltransferase</keyword>
<dbReference type="Proteomes" id="UP000294813">
    <property type="component" value="Unassembled WGS sequence"/>
</dbReference>
<dbReference type="Pfam" id="PF01048">
    <property type="entry name" value="PNP_UDP_1"/>
    <property type="match status" value="1"/>
</dbReference>
<protein>
    <recommendedName>
        <fullName evidence="4">Probable 6-oxopurine nucleoside phosphorylase</fullName>
        <ecNumber evidence="4">2.4.2.1</ecNumber>
    </recommendedName>
    <alternativeName>
        <fullName evidence="4">Purine nucleoside phosphorylase</fullName>
        <shortName evidence="4">PNP</shortName>
    </alternativeName>
</protein>
<dbReference type="Gene3D" id="3.40.50.1580">
    <property type="entry name" value="Nucleoside phosphorylase domain"/>
    <property type="match status" value="1"/>
</dbReference>
<dbReference type="GO" id="GO:0017061">
    <property type="term" value="F:S-methyl-5-thioadenosine phosphorylase activity"/>
    <property type="evidence" value="ECO:0007669"/>
    <property type="project" value="InterPro"/>
</dbReference>
<dbReference type="InterPro" id="IPR035994">
    <property type="entry name" value="Nucleoside_phosphorylase_sf"/>
</dbReference>
<dbReference type="OrthoDB" id="1523230at2"/>
<comment type="caution">
    <text evidence="6">The sequence shown here is derived from an EMBL/GenBank/DDBJ whole genome shotgun (WGS) entry which is preliminary data.</text>
</comment>
<evidence type="ECO:0000256" key="1">
    <source>
        <dbReference type="ARBA" id="ARBA00022676"/>
    </source>
</evidence>
<evidence type="ECO:0000256" key="4">
    <source>
        <dbReference type="HAMAP-Rule" id="MF_01963"/>
    </source>
</evidence>
<dbReference type="PANTHER" id="PTHR42679">
    <property type="entry name" value="S-METHYL-5'-THIOADENOSINE PHOSPHORYLASE"/>
    <property type="match status" value="1"/>
</dbReference>
<feature type="binding site" evidence="4">
    <location>
        <begin position="84"/>
        <end position="85"/>
    </location>
    <ligand>
        <name>phosphate</name>
        <dbReference type="ChEBI" id="CHEBI:43474"/>
    </ligand>
</feature>
<keyword evidence="3 4" id="KW-0660">Purine salvage</keyword>
<comment type="function">
    <text evidence="4">Purine nucleoside phosphorylase which is highly specific for 6-oxopurine nucleosides. Cleaves guanosine or inosine to respective bases and sugar-1-phosphate molecules. Involved in purine salvage.</text>
</comment>
<dbReference type="NCBIfam" id="NF006599">
    <property type="entry name" value="PRK09136.1"/>
    <property type="match status" value="1"/>
</dbReference>
<feature type="binding site" evidence="4">
    <location>
        <begin position="208"/>
        <end position="210"/>
    </location>
    <ligand>
        <name>substrate</name>
    </ligand>
</feature>
<dbReference type="InterPro" id="IPR010044">
    <property type="entry name" value="MTAP"/>
</dbReference>